<evidence type="ECO:0000313" key="1">
    <source>
        <dbReference type="EMBL" id="TNN21453.1"/>
    </source>
</evidence>
<dbReference type="AlphaFoldDB" id="A0A4Z2DY06"/>
<reference evidence="1 2" key="1">
    <citation type="submission" date="2019-03" db="EMBL/GenBank/DDBJ databases">
        <title>An improved genome assembly of the fluke Schistosoma japonicum.</title>
        <authorList>
            <person name="Hu W."/>
            <person name="Luo F."/>
            <person name="Yin M."/>
            <person name="Mo X."/>
            <person name="Sun C."/>
            <person name="Wu Q."/>
            <person name="Zhu B."/>
            <person name="Xiang M."/>
            <person name="Wang J."/>
            <person name="Wang Y."/>
            <person name="Zhang T."/>
            <person name="Xu B."/>
            <person name="Zheng H."/>
            <person name="Feng Z."/>
        </authorList>
    </citation>
    <scope>NUCLEOTIDE SEQUENCE [LARGE SCALE GENOMIC DNA]</scope>
    <source>
        <strain evidence="1">HuSjv2</strain>
        <tissue evidence="1">Worms</tissue>
    </source>
</reference>
<accession>A0A4Z2DY06</accession>
<dbReference type="Proteomes" id="UP000311919">
    <property type="component" value="Unassembled WGS sequence"/>
</dbReference>
<name>A0A4Z2DY06_SCHJA</name>
<evidence type="ECO:0000313" key="2">
    <source>
        <dbReference type="Proteomes" id="UP000311919"/>
    </source>
</evidence>
<dbReference type="EMBL" id="SKCS01000001">
    <property type="protein sequence ID" value="TNN21453.1"/>
    <property type="molecule type" value="Genomic_DNA"/>
</dbReference>
<organism evidence="1 2">
    <name type="scientific">Schistosoma japonicum</name>
    <name type="common">Blood fluke</name>
    <dbReference type="NCBI Taxonomy" id="6182"/>
    <lineage>
        <taxon>Eukaryota</taxon>
        <taxon>Metazoa</taxon>
        <taxon>Spiralia</taxon>
        <taxon>Lophotrochozoa</taxon>
        <taxon>Platyhelminthes</taxon>
        <taxon>Trematoda</taxon>
        <taxon>Digenea</taxon>
        <taxon>Strigeidida</taxon>
        <taxon>Schistosomatoidea</taxon>
        <taxon>Schistosomatidae</taxon>
        <taxon>Schistosoma</taxon>
    </lineage>
</organism>
<protein>
    <submittedName>
        <fullName evidence="1">Uncharacterized protein</fullName>
    </submittedName>
</protein>
<sequence length="142" mass="16527">MTERYVFKCGSDSEYSNAILRQPMTDNLRNPMILSNDSLRCWFLSDMLDGQITILNIPETCYGVYLPKISPYIDDNNNRIAISPNTDPIGEDARSFCYDSHRPNSPVTLYFRDFINLIHHLNHFHNPNVISYHVLRLFLSLI</sequence>
<gene>
    <name evidence="1" type="ORF">EWB00_000005</name>
</gene>
<comment type="caution">
    <text evidence="1">The sequence shown here is derived from an EMBL/GenBank/DDBJ whole genome shotgun (WGS) entry which is preliminary data.</text>
</comment>
<proteinExistence type="predicted"/>
<keyword evidence="2" id="KW-1185">Reference proteome</keyword>